<dbReference type="Proteomes" id="UP000663838">
    <property type="component" value="Unassembled WGS sequence"/>
</dbReference>
<sequence>MNLQHRLQLNGSDRPLRICLVPCDYSSAWNQHEQCIIAFEKRKTLSVYDIDPTDNKNKIQFLEEKIFDIEPDYVGFANNDRSTLFIRNRFHIAIYKRMGRSSPETETASLSFFMNLLYLLFQTYAIYKKTT</sequence>
<comment type="caution">
    <text evidence="1">The sequence shown here is derived from an EMBL/GenBank/DDBJ whole genome shotgun (WGS) entry which is preliminary data.</text>
</comment>
<evidence type="ECO:0000313" key="2">
    <source>
        <dbReference type="Proteomes" id="UP000663838"/>
    </source>
</evidence>
<name>A0A821HLJ9_9BILA</name>
<accession>A0A821HLJ9</accession>
<organism evidence="1 2">
    <name type="scientific">Rotaria socialis</name>
    <dbReference type="NCBI Taxonomy" id="392032"/>
    <lineage>
        <taxon>Eukaryota</taxon>
        <taxon>Metazoa</taxon>
        <taxon>Spiralia</taxon>
        <taxon>Gnathifera</taxon>
        <taxon>Rotifera</taxon>
        <taxon>Eurotatoria</taxon>
        <taxon>Bdelloidea</taxon>
        <taxon>Philodinida</taxon>
        <taxon>Philodinidae</taxon>
        <taxon>Rotaria</taxon>
    </lineage>
</organism>
<proteinExistence type="predicted"/>
<gene>
    <name evidence="1" type="ORF">TOA249_LOCUS16217</name>
</gene>
<evidence type="ECO:0000313" key="1">
    <source>
        <dbReference type="EMBL" id="CAF4687111.1"/>
    </source>
</evidence>
<dbReference type="AlphaFoldDB" id="A0A821HLJ9"/>
<reference evidence="1" key="1">
    <citation type="submission" date="2021-02" db="EMBL/GenBank/DDBJ databases">
        <authorList>
            <person name="Nowell W R."/>
        </authorList>
    </citation>
    <scope>NUCLEOTIDE SEQUENCE</scope>
</reference>
<dbReference type="EMBL" id="CAJOBS010001094">
    <property type="protein sequence ID" value="CAF4687111.1"/>
    <property type="molecule type" value="Genomic_DNA"/>
</dbReference>
<protein>
    <submittedName>
        <fullName evidence="1">Uncharacterized protein</fullName>
    </submittedName>
</protein>